<organism evidence="1">
    <name type="scientific">Arundo donax</name>
    <name type="common">Giant reed</name>
    <name type="synonym">Donax arundinaceus</name>
    <dbReference type="NCBI Taxonomy" id="35708"/>
    <lineage>
        <taxon>Eukaryota</taxon>
        <taxon>Viridiplantae</taxon>
        <taxon>Streptophyta</taxon>
        <taxon>Embryophyta</taxon>
        <taxon>Tracheophyta</taxon>
        <taxon>Spermatophyta</taxon>
        <taxon>Magnoliopsida</taxon>
        <taxon>Liliopsida</taxon>
        <taxon>Poales</taxon>
        <taxon>Poaceae</taxon>
        <taxon>PACMAD clade</taxon>
        <taxon>Arundinoideae</taxon>
        <taxon>Arundineae</taxon>
        <taxon>Arundo</taxon>
    </lineage>
</organism>
<name>A0A0A8YCQ8_ARUDO</name>
<accession>A0A0A8YCQ8</accession>
<evidence type="ECO:0000313" key="1">
    <source>
        <dbReference type="EMBL" id="JAD23298.1"/>
    </source>
</evidence>
<reference evidence="1" key="2">
    <citation type="journal article" date="2015" name="Data Brief">
        <title>Shoot transcriptome of the giant reed, Arundo donax.</title>
        <authorList>
            <person name="Barrero R.A."/>
            <person name="Guerrero F.D."/>
            <person name="Moolhuijzen P."/>
            <person name="Goolsby J.A."/>
            <person name="Tidwell J."/>
            <person name="Bellgard S.E."/>
            <person name="Bellgard M.I."/>
        </authorList>
    </citation>
    <scope>NUCLEOTIDE SEQUENCE</scope>
    <source>
        <tissue evidence="1">Shoot tissue taken approximately 20 cm above the soil surface</tissue>
    </source>
</reference>
<sequence>MVSFSSFGIDISRHTSYYHLNFPFLTLGLFF</sequence>
<protein>
    <submittedName>
        <fullName evidence="1">Uncharacterized protein</fullName>
    </submittedName>
</protein>
<reference evidence="1" key="1">
    <citation type="submission" date="2014-09" db="EMBL/GenBank/DDBJ databases">
        <authorList>
            <person name="Magalhaes I.L.F."/>
            <person name="Oliveira U."/>
            <person name="Santos F.R."/>
            <person name="Vidigal T.H.D.A."/>
            <person name="Brescovit A.D."/>
            <person name="Santos A.J."/>
        </authorList>
    </citation>
    <scope>NUCLEOTIDE SEQUENCE</scope>
    <source>
        <tissue evidence="1">Shoot tissue taken approximately 20 cm above the soil surface</tissue>
    </source>
</reference>
<proteinExistence type="predicted"/>
<dbReference type="EMBL" id="GBRH01274597">
    <property type="protein sequence ID" value="JAD23298.1"/>
    <property type="molecule type" value="Transcribed_RNA"/>
</dbReference>
<dbReference type="AlphaFoldDB" id="A0A0A8YCQ8"/>